<gene>
    <name evidence="1" type="ORF">A3B74_04855</name>
</gene>
<dbReference type="AlphaFoldDB" id="A0A1G2AP26"/>
<evidence type="ECO:0000313" key="2">
    <source>
        <dbReference type="Proteomes" id="UP000177165"/>
    </source>
</evidence>
<dbReference type="Proteomes" id="UP000177165">
    <property type="component" value="Unassembled WGS sequence"/>
</dbReference>
<dbReference type="EMBL" id="MHKB01000013">
    <property type="protein sequence ID" value="OGY78674.1"/>
    <property type="molecule type" value="Genomic_DNA"/>
</dbReference>
<protein>
    <recommendedName>
        <fullName evidence="3">Ribosomal subunit interface protein</fullName>
    </recommendedName>
</protein>
<evidence type="ECO:0000313" key="1">
    <source>
        <dbReference type="EMBL" id="OGY78674.1"/>
    </source>
</evidence>
<dbReference type="Gene3D" id="3.30.160.100">
    <property type="entry name" value="Ribosome hibernation promotion factor-like"/>
    <property type="match status" value="1"/>
</dbReference>
<dbReference type="Pfam" id="PF02482">
    <property type="entry name" value="Ribosomal_S30AE"/>
    <property type="match status" value="1"/>
</dbReference>
<dbReference type="STRING" id="1798540.A3B74_04855"/>
<dbReference type="InterPro" id="IPR003489">
    <property type="entry name" value="RHF/RaiA"/>
</dbReference>
<dbReference type="SUPFAM" id="SSF69754">
    <property type="entry name" value="Ribosome binding protein Y (YfiA homologue)"/>
    <property type="match status" value="1"/>
</dbReference>
<accession>A0A1G2AP26</accession>
<sequence length="123" mass="14379">MKKFNILVLIKKMNIKGMTPQIHGQNIELNARHIAYITKKLAVVEKIYQHILFAKIDIISNTHHKKGKIILVKAELVIPRKPIILAEEEVTTVEEGIDRVTDELKLQLRKLKEKQRQKRERLS</sequence>
<comment type="caution">
    <text evidence="1">The sequence shown here is derived from an EMBL/GenBank/DDBJ whole genome shotgun (WGS) entry which is preliminary data.</text>
</comment>
<evidence type="ECO:0008006" key="3">
    <source>
        <dbReference type="Google" id="ProtNLM"/>
    </source>
</evidence>
<name>A0A1G2AP26_9BACT</name>
<reference evidence="1 2" key="1">
    <citation type="journal article" date="2016" name="Nat. Commun.">
        <title>Thousands of microbial genomes shed light on interconnected biogeochemical processes in an aquifer system.</title>
        <authorList>
            <person name="Anantharaman K."/>
            <person name="Brown C.T."/>
            <person name="Hug L.A."/>
            <person name="Sharon I."/>
            <person name="Castelle C.J."/>
            <person name="Probst A.J."/>
            <person name="Thomas B.C."/>
            <person name="Singh A."/>
            <person name="Wilkins M.J."/>
            <person name="Karaoz U."/>
            <person name="Brodie E.L."/>
            <person name="Williams K.H."/>
            <person name="Hubbard S.S."/>
            <person name="Banfield J.F."/>
        </authorList>
    </citation>
    <scope>NUCLEOTIDE SEQUENCE [LARGE SCALE GENOMIC DNA]</scope>
</reference>
<organism evidence="1 2">
    <name type="scientific">Candidatus Kerfeldbacteria bacterium RIFCSPHIGHO2_02_FULL_42_14</name>
    <dbReference type="NCBI Taxonomy" id="1798540"/>
    <lineage>
        <taxon>Bacteria</taxon>
        <taxon>Candidatus Kerfeldiibacteriota</taxon>
    </lineage>
</organism>
<proteinExistence type="predicted"/>
<dbReference type="InterPro" id="IPR036567">
    <property type="entry name" value="RHF-like"/>
</dbReference>